<evidence type="ECO:0000313" key="1">
    <source>
        <dbReference type="EMBL" id="KAI4298633.1"/>
    </source>
</evidence>
<gene>
    <name evidence="1" type="ORF">L6164_032167</name>
</gene>
<comment type="caution">
    <text evidence="1">The sequence shown here is derived from an EMBL/GenBank/DDBJ whole genome shotgun (WGS) entry which is preliminary data.</text>
</comment>
<sequence>MLPFKVSATISFSVLLCLISSITTIKAAPEYLSHFCPNSTTFSPNTTYATNLGNLFSWLSANSTRDNGYYNTTTGTTNSPGNIVYGAFLCRGDLSTNECQECVSTAAKAVRERCPEEKESVIWYAECMLRYSNQSFFSVPSSVPMVFLFNTANVSEQTRFNQLLGDTIKQAANQAANGGADKKFATKDANFTSFITLYTLAQCTPDLSVQDCNTCLEGAIANLPICCDGKQGGRVLIPSCNIRYEVYPFYHNVSPSVPTPEKPRPTPKVYAEKSRSTGTILAIVIPIVLSLLLFFICCWLISRRPKKEYNSVSLSGENVEISNEDLLQLDLDTIKVATNNFCEDNKLGEGGFGEVYKGSLPNGLDIAVKRLSSSSRQGREEFKNEVLLVAKLQHRNLVRLLGFCLDGEEKILVYEYVPNKSLDHFLFDPEKQQLLNWSRRIFGVDQTQGNTSRIVGTLGYMPPEYAMHGHISVKIDVYSFGILVLEIICGQKNTSFNESGTSEDLVNYAWKNWIGGTPLALLDATLEASYSRDEVIRCVHIGLLCVQEDPARRPTMQQIVLLLNSYSISLATPERPPSYLHSQTQPSFPTKGLDFDKSTTKSTSANVDEASITGVYPR</sequence>
<reference evidence="1 2" key="1">
    <citation type="journal article" date="2022" name="DNA Res.">
        <title>Chromosomal-level genome assembly of the orchid tree Bauhinia variegata (Leguminosae; Cercidoideae) supports the allotetraploid origin hypothesis of Bauhinia.</title>
        <authorList>
            <person name="Zhong Y."/>
            <person name="Chen Y."/>
            <person name="Zheng D."/>
            <person name="Pang J."/>
            <person name="Liu Y."/>
            <person name="Luo S."/>
            <person name="Meng S."/>
            <person name="Qian L."/>
            <person name="Wei D."/>
            <person name="Dai S."/>
            <person name="Zhou R."/>
        </authorList>
    </citation>
    <scope>NUCLEOTIDE SEQUENCE [LARGE SCALE GENOMIC DNA]</scope>
    <source>
        <strain evidence="1">BV-YZ2020</strain>
    </source>
</reference>
<keyword evidence="2" id="KW-1185">Reference proteome</keyword>
<protein>
    <submittedName>
        <fullName evidence="1">Uncharacterized protein</fullName>
    </submittedName>
</protein>
<proteinExistence type="predicted"/>
<dbReference type="EMBL" id="CM039438">
    <property type="protein sequence ID" value="KAI4298633.1"/>
    <property type="molecule type" value="Genomic_DNA"/>
</dbReference>
<evidence type="ECO:0000313" key="2">
    <source>
        <dbReference type="Proteomes" id="UP000828941"/>
    </source>
</evidence>
<accession>A0ACB9KNK4</accession>
<name>A0ACB9KNK4_BAUVA</name>
<organism evidence="1 2">
    <name type="scientific">Bauhinia variegata</name>
    <name type="common">Purple orchid tree</name>
    <name type="synonym">Phanera variegata</name>
    <dbReference type="NCBI Taxonomy" id="167791"/>
    <lineage>
        <taxon>Eukaryota</taxon>
        <taxon>Viridiplantae</taxon>
        <taxon>Streptophyta</taxon>
        <taxon>Embryophyta</taxon>
        <taxon>Tracheophyta</taxon>
        <taxon>Spermatophyta</taxon>
        <taxon>Magnoliopsida</taxon>
        <taxon>eudicotyledons</taxon>
        <taxon>Gunneridae</taxon>
        <taxon>Pentapetalae</taxon>
        <taxon>rosids</taxon>
        <taxon>fabids</taxon>
        <taxon>Fabales</taxon>
        <taxon>Fabaceae</taxon>
        <taxon>Cercidoideae</taxon>
        <taxon>Cercideae</taxon>
        <taxon>Bauhiniinae</taxon>
        <taxon>Bauhinia</taxon>
    </lineage>
</organism>
<dbReference type="Proteomes" id="UP000828941">
    <property type="component" value="Chromosome 13"/>
</dbReference>